<dbReference type="GO" id="GO:0016757">
    <property type="term" value="F:glycosyltransferase activity"/>
    <property type="evidence" value="ECO:0007669"/>
    <property type="project" value="UniProtKB-KW"/>
</dbReference>
<evidence type="ECO:0000313" key="5">
    <source>
        <dbReference type="EMBL" id="MDC7138043.1"/>
    </source>
</evidence>
<evidence type="ECO:0000256" key="2">
    <source>
        <dbReference type="ARBA" id="ARBA00022676"/>
    </source>
</evidence>
<gene>
    <name evidence="5" type="ORF">PQG98_17095</name>
</gene>
<dbReference type="Pfam" id="PF00535">
    <property type="entry name" value="Glycos_transf_2"/>
    <property type="match status" value="1"/>
</dbReference>
<dbReference type="SUPFAM" id="SSF53448">
    <property type="entry name" value="Nucleotide-diphospho-sugar transferases"/>
    <property type="match status" value="1"/>
</dbReference>
<keyword evidence="3 5" id="KW-0808">Transferase</keyword>
<evidence type="ECO:0000256" key="1">
    <source>
        <dbReference type="ARBA" id="ARBA00006739"/>
    </source>
</evidence>
<dbReference type="InterPro" id="IPR001173">
    <property type="entry name" value="Glyco_trans_2-like"/>
</dbReference>
<dbReference type="EC" id="2.4.-.-" evidence="5"/>
<evidence type="ECO:0000313" key="6">
    <source>
        <dbReference type="Proteomes" id="UP001215398"/>
    </source>
</evidence>
<dbReference type="Proteomes" id="UP001215398">
    <property type="component" value="Unassembled WGS sequence"/>
</dbReference>
<keyword evidence="6" id="KW-1185">Reference proteome</keyword>
<dbReference type="Gene3D" id="3.90.550.10">
    <property type="entry name" value="Spore Coat Polysaccharide Biosynthesis Protein SpsA, Chain A"/>
    <property type="match status" value="1"/>
</dbReference>
<name>A0ABT5HBT0_9BACE</name>
<comment type="similarity">
    <text evidence="1">Belongs to the glycosyltransferase 2 family.</text>
</comment>
<evidence type="ECO:0000259" key="4">
    <source>
        <dbReference type="Pfam" id="PF00535"/>
    </source>
</evidence>
<keyword evidence="2 5" id="KW-0328">Glycosyltransferase</keyword>
<dbReference type="RefSeq" id="WP_272721080.1">
    <property type="nucleotide sequence ID" value="NZ_JAQPYS010000086.1"/>
</dbReference>
<organism evidence="5 6">
    <name type="scientific">Bacteroides zhangwenhongii</name>
    <dbReference type="NCBI Taxonomy" id="2650157"/>
    <lineage>
        <taxon>Bacteria</taxon>
        <taxon>Pseudomonadati</taxon>
        <taxon>Bacteroidota</taxon>
        <taxon>Bacteroidia</taxon>
        <taxon>Bacteroidales</taxon>
        <taxon>Bacteroidaceae</taxon>
        <taxon>Bacteroides</taxon>
    </lineage>
</organism>
<dbReference type="InterPro" id="IPR029044">
    <property type="entry name" value="Nucleotide-diphossugar_trans"/>
</dbReference>
<reference evidence="5 6" key="1">
    <citation type="submission" date="2023-01" db="EMBL/GenBank/DDBJ databases">
        <title>Exploring GABA producing Bacteroides strains toward improving mental health.</title>
        <authorList>
            <person name="Yousuf B."/>
            <person name="Bouhlel N.E."/>
            <person name="Mottawea W."/>
            <person name="Hammami R."/>
        </authorList>
    </citation>
    <scope>NUCLEOTIDE SEQUENCE [LARGE SCALE GENOMIC DNA]</scope>
    <source>
        <strain evidence="5 6">UO.H1054</strain>
    </source>
</reference>
<dbReference type="PANTHER" id="PTHR43398">
    <property type="entry name" value="DOLICHOL-PHOSPHATE MANNOSYLTRANSFERASE SUBUNIT 1"/>
    <property type="match status" value="1"/>
</dbReference>
<comment type="caution">
    <text evidence="5">The sequence shown here is derived from an EMBL/GenBank/DDBJ whole genome shotgun (WGS) entry which is preliminary data.</text>
</comment>
<dbReference type="PANTHER" id="PTHR43398:SF1">
    <property type="entry name" value="DOLICHOL-PHOSPHATE MANNOSYLTRANSFERASE SUBUNIT 1"/>
    <property type="match status" value="1"/>
</dbReference>
<feature type="domain" description="Glycosyltransferase 2-like" evidence="4">
    <location>
        <begin position="8"/>
        <end position="175"/>
    </location>
</feature>
<sequence>MTCSFALVVPLANEAKTFQSFIGKIQEVLNSLGAGKVYLVVDLVSKDETLELCRSLSDKDKRFITVWAPENKNVVDAYLRGYQEAVKSDYTYILEMDGGLSHDPFAIPMFLRNLSEGHNCVFGSRFINGGSISDSNWKRSFLSRGGTMLTNLLLGTKMKDMTSGYMGFHVDVVRRFLDCCLLSKAHFYQTELRYLLRKERYIEVPIHYMAPSPSVSRKAIYNSFSVLFHYFFLRLKGKSAFLKS</sequence>
<proteinExistence type="inferred from homology"/>
<dbReference type="EMBL" id="JAQPYS010000086">
    <property type="protein sequence ID" value="MDC7138043.1"/>
    <property type="molecule type" value="Genomic_DNA"/>
</dbReference>
<accession>A0ABT5HBT0</accession>
<evidence type="ECO:0000256" key="3">
    <source>
        <dbReference type="ARBA" id="ARBA00022679"/>
    </source>
</evidence>
<protein>
    <submittedName>
        <fullName evidence="5">Glycosyltransferase</fullName>
        <ecNumber evidence="5">2.4.-.-</ecNumber>
    </submittedName>
</protein>
<dbReference type="InterPro" id="IPR039528">
    <property type="entry name" value="DPM1-like"/>
</dbReference>